<dbReference type="AlphaFoldDB" id="A0A9W6QX56"/>
<organism evidence="1 2">
    <name type="scientific">Amycolatopsis taiwanensis</name>
    <dbReference type="NCBI Taxonomy" id="342230"/>
    <lineage>
        <taxon>Bacteria</taxon>
        <taxon>Bacillati</taxon>
        <taxon>Actinomycetota</taxon>
        <taxon>Actinomycetes</taxon>
        <taxon>Pseudonocardiales</taxon>
        <taxon>Pseudonocardiaceae</taxon>
        <taxon>Amycolatopsis</taxon>
    </lineage>
</organism>
<keyword evidence="2" id="KW-1185">Reference proteome</keyword>
<gene>
    <name evidence="1" type="ORF">Atai01_22850</name>
</gene>
<name>A0A9W6QX56_9PSEU</name>
<comment type="caution">
    <text evidence="1">The sequence shown here is derived from an EMBL/GenBank/DDBJ whole genome shotgun (WGS) entry which is preliminary data.</text>
</comment>
<dbReference type="EMBL" id="BSTI01000004">
    <property type="protein sequence ID" value="GLY65666.1"/>
    <property type="molecule type" value="Genomic_DNA"/>
</dbReference>
<protein>
    <submittedName>
        <fullName evidence="1">Uncharacterized protein</fullName>
    </submittedName>
</protein>
<reference evidence="1" key="1">
    <citation type="submission" date="2023-03" db="EMBL/GenBank/DDBJ databases">
        <title>Amycolatopsis taiwanensis NBRC 103393.</title>
        <authorList>
            <person name="Ichikawa N."/>
            <person name="Sato H."/>
            <person name="Tonouchi N."/>
        </authorList>
    </citation>
    <scope>NUCLEOTIDE SEQUENCE</scope>
    <source>
        <strain evidence="1">NBRC 103393</strain>
    </source>
</reference>
<evidence type="ECO:0000313" key="2">
    <source>
        <dbReference type="Proteomes" id="UP001165136"/>
    </source>
</evidence>
<dbReference type="Proteomes" id="UP001165136">
    <property type="component" value="Unassembled WGS sequence"/>
</dbReference>
<accession>A0A9W6QX56</accession>
<proteinExistence type="predicted"/>
<evidence type="ECO:0000313" key="1">
    <source>
        <dbReference type="EMBL" id="GLY65666.1"/>
    </source>
</evidence>
<dbReference type="RefSeq" id="WP_043840468.1">
    <property type="nucleotide sequence ID" value="NZ_BSTI01000004.1"/>
</dbReference>
<sequence>MRDNGLSGLPAGFPAVTERTEIPDDSALIAEQRRRAVRAIASAATDADDCALLLDALGLQASEGTTSVPAPRPGH</sequence>